<sequence>MNQSLVGGEQQKLEQQQEELLREYYLWANASEKDIARGLEANVDIFNSAHIAGEGLEEFMAEYAQHPQETLEATRQHGQQRWAASVPTIESGSHLHNGSADRMELESDDEERDVEHLVHPDNIVFQSQLEPIPVAQVTNKHTVKDASVLEPTMATYNYQDQIDELNTKSINMYSWMLHAQEQPLYELIDGPSKMLSTKDWETVRDELVWVRAMERIEELKEQGKWSFWQPRRHRAPPRSKAHWDHVLAEMQWMHEDFTEERKLKRAMANMVASWIMDYHHAFDKSRYTVSGHKRLLPEHFVSKIPSPTSEISPKDEETEAKPEREPDSPVQTEDSKDKSNSDMEVENSAVTDDTASVPASAPGGASERDSSETPLETIVKTEAGSEAQSLANDTSIPGANSDSVGDHIVPSNGDIYDGTGLSIYHLLSQLRDTQGMGEILGDGLYALQSFSKLMPYAPAWDEPYCNILDASP</sequence>
<reference evidence="5" key="1">
    <citation type="submission" date="2022-07" db="EMBL/GenBank/DDBJ databases">
        <title>Phylogenomic reconstructions and comparative analyses of Kickxellomycotina fungi.</title>
        <authorList>
            <person name="Reynolds N.K."/>
            <person name="Stajich J.E."/>
            <person name="Barry K."/>
            <person name="Grigoriev I.V."/>
            <person name="Crous P."/>
            <person name="Smith M.E."/>
        </authorList>
    </citation>
    <scope>NUCLEOTIDE SEQUENCE</scope>
    <source>
        <strain evidence="5">NRRL 1566</strain>
    </source>
</reference>
<dbReference type="Proteomes" id="UP001139887">
    <property type="component" value="Unassembled WGS sequence"/>
</dbReference>
<dbReference type="GO" id="GO:0035267">
    <property type="term" value="C:NuA4 histone acetyltransferase complex"/>
    <property type="evidence" value="ECO:0007669"/>
    <property type="project" value="TreeGrafter"/>
</dbReference>
<dbReference type="AlphaFoldDB" id="A0A9W8I6E7"/>
<feature type="domain" description="HSA" evidence="4">
    <location>
        <begin position="230"/>
        <end position="314"/>
    </location>
</feature>
<organism evidence="5 6">
    <name type="scientific">Coemansia brasiliensis</name>
    <dbReference type="NCBI Taxonomy" id="2650707"/>
    <lineage>
        <taxon>Eukaryota</taxon>
        <taxon>Fungi</taxon>
        <taxon>Fungi incertae sedis</taxon>
        <taxon>Zoopagomycota</taxon>
        <taxon>Kickxellomycotina</taxon>
        <taxon>Kickxellomycetes</taxon>
        <taxon>Kickxellales</taxon>
        <taxon>Kickxellaceae</taxon>
        <taxon>Coemansia</taxon>
    </lineage>
</organism>
<evidence type="ECO:0000256" key="3">
    <source>
        <dbReference type="SAM" id="MobiDB-lite"/>
    </source>
</evidence>
<name>A0A9W8I6E7_9FUNG</name>
<feature type="compositionally biased region" description="Basic and acidic residues" evidence="3">
    <location>
        <begin position="312"/>
        <end position="341"/>
    </location>
</feature>
<dbReference type="PANTHER" id="PTHR46459:SF1">
    <property type="entry name" value="E1A-BINDING PROTEIN P400"/>
    <property type="match status" value="1"/>
</dbReference>
<dbReference type="GO" id="GO:0003682">
    <property type="term" value="F:chromatin binding"/>
    <property type="evidence" value="ECO:0007669"/>
    <property type="project" value="TreeGrafter"/>
</dbReference>
<accession>A0A9W8I6E7</accession>
<feature type="region of interest" description="Disordered" evidence="3">
    <location>
        <begin position="300"/>
        <end position="406"/>
    </location>
</feature>
<comment type="caution">
    <text evidence="5">The sequence shown here is derived from an EMBL/GenBank/DDBJ whole genome shotgun (WGS) entry which is preliminary data.</text>
</comment>
<dbReference type="GO" id="GO:0006281">
    <property type="term" value="P:DNA repair"/>
    <property type="evidence" value="ECO:0007669"/>
    <property type="project" value="TreeGrafter"/>
</dbReference>
<feature type="compositionally biased region" description="Low complexity" evidence="3">
    <location>
        <begin position="355"/>
        <end position="365"/>
    </location>
</feature>
<keyword evidence="6" id="KW-1185">Reference proteome</keyword>
<evidence type="ECO:0000259" key="4">
    <source>
        <dbReference type="PROSITE" id="PS51204"/>
    </source>
</evidence>
<protein>
    <submittedName>
        <fullName evidence="5">Chromatin modification- protein VID21</fullName>
    </submittedName>
</protein>
<gene>
    <name evidence="5" type="primary">EAF1_1</name>
    <name evidence="5" type="ORF">IWW36_004107</name>
</gene>
<evidence type="ECO:0000256" key="1">
    <source>
        <dbReference type="ARBA" id="ARBA00004123"/>
    </source>
</evidence>
<dbReference type="OrthoDB" id="5364245at2759"/>
<dbReference type="EMBL" id="JANBUW010000419">
    <property type="protein sequence ID" value="KAJ2846942.1"/>
    <property type="molecule type" value="Genomic_DNA"/>
</dbReference>
<dbReference type="GO" id="GO:0005634">
    <property type="term" value="C:nucleus"/>
    <property type="evidence" value="ECO:0007669"/>
    <property type="project" value="UniProtKB-SubCell"/>
</dbReference>
<dbReference type="Pfam" id="PF07529">
    <property type="entry name" value="HSA"/>
    <property type="match status" value="1"/>
</dbReference>
<dbReference type="PANTHER" id="PTHR46459">
    <property type="entry name" value="E1A-BINDING PROTEIN P400-RELATED"/>
    <property type="match status" value="1"/>
</dbReference>
<feature type="compositionally biased region" description="Polar residues" evidence="3">
    <location>
        <begin position="386"/>
        <end position="403"/>
    </location>
</feature>
<evidence type="ECO:0000256" key="2">
    <source>
        <dbReference type="ARBA" id="ARBA00023242"/>
    </source>
</evidence>
<keyword evidence="2" id="KW-0539">Nucleus</keyword>
<dbReference type="InterPro" id="IPR014012">
    <property type="entry name" value="HSA_dom"/>
</dbReference>
<evidence type="ECO:0000313" key="5">
    <source>
        <dbReference type="EMBL" id="KAJ2846942.1"/>
    </source>
</evidence>
<feature type="non-terminal residue" evidence="5">
    <location>
        <position position="472"/>
    </location>
</feature>
<dbReference type="SMART" id="SM00573">
    <property type="entry name" value="HSA"/>
    <property type="match status" value="1"/>
</dbReference>
<proteinExistence type="predicted"/>
<dbReference type="PROSITE" id="PS51204">
    <property type="entry name" value="HSA"/>
    <property type="match status" value="1"/>
</dbReference>
<evidence type="ECO:0000313" key="6">
    <source>
        <dbReference type="Proteomes" id="UP001139887"/>
    </source>
</evidence>
<comment type="subcellular location">
    <subcellularLocation>
        <location evidence="1">Nucleus</location>
    </subcellularLocation>
</comment>